<dbReference type="InterPro" id="IPR036163">
    <property type="entry name" value="HMA_dom_sf"/>
</dbReference>
<reference evidence="2" key="1">
    <citation type="submission" date="2019-11" db="EMBL/GenBank/DDBJ databases">
        <title>Microbial mats filling the niche in hypersaline microbial mats.</title>
        <authorList>
            <person name="Wong H.L."/>
            <person name="Macleod F.I."/>
            <person name="White R.A. III"/>
            <person name="Burns B.P."/>
        </authorList>
    </citation>
    <scope>NUCLEOTIDE SEQUENCE</scope>
    <source>
        <strain evidence="2">Bin_327</strain>
    </source>
</reference>
<protein>
    <recommendedName>
        <fullName evidence="1">HMA domain-containing protein</fullName>
    </recommendedName>
</protein>
<comment type="caution">
    <text evidence="2">The sequence shown here is derived from an EMBL/GenBank/DDBJ whole genome shotgun (WGS) entry which is preliminary data.</text>
</comment>
<feature type="domain" description="HMA" evidence="1">
    <location>
        <begin position="2"/>
        <end position="67"/>
    </location>
</feature>
<dbReference type="EMBL" id="WJKJ01000296">
    <property type="protein sequence ID" value="MBD3365305.1"/>
    <property type="molecule type" value="Genomic_DNA"/>
</dbReference>
<dbReference type="AlphaFoldDB" id="A0A9D5KC22"/>
<gene>
    <name evidence="2" type="ORF">GF359_08835</name>
</gene>
<sequence>MSRTIVHIPRISGHYSILTLRKELCKLEGVEDVKVDITTKEARIRWSEPATWEDIKSRLVQLGYPADSS</sequence>
<dbReference type="GO" id="GO:0046872">
    <property type="term" value="F:metal ion binding"/>
    <property type="evidence" value="ECO:0007669"/>
    <property type="project" value="InterPro"/>
</dbReference>
<accession>A0A9D5KC22</accession>
<dbReference type="PROSITE" id="PS50846">
    <property type="entry name" value="HMA_2"/>
    <property type="match status" value="1"/>
</dbReference>
<evidence type="ECO:0000259" key="1">
    <source>
        <dbReference type="PROSITE" id="PS50846"/>
    </source>
</evidence>
<dbReference type="InterPro" id="IPR006121">
    <property type="entry name" value="HMA_dom"/>
</dbReference>
<dbReference type="CDD" id="cd00371">
    <property type="entry name" value="HMA"/>
    <property type="match status" value="1"/>
</dbReference>
<dbReference type="Pfam" id="PF00403">
    <property type="entry name" value="HMA"/>
    <property type="match status" value="1"/>
</dbReference>
<dbReference type="SUPFAM" id="SSF55008">
    <property type="entry name" value="HMA, heavy metal-associated domain"/>
    <property type="match status" value="1"/>
</dbReference>
<evidence type="ECO:0000313" key="3">
    <source>
        <dbReference type="Proteomes" id="UP000630660"/>
    </source>
</evidence>
<proteinExistence type="predicted"/>
<evidence type="ECO:0000313" key="2">
    <source>
        <dbReference type="EMBL" id="MBD3365305.1"/>
    </source>
</evidence>
<organism evidence="2 3">
    <name type="scientific">candidate division WOR-3 bacterium</name>
    <dbReference type="NCBI Taxonomy" id="2052148"/>
    <lineage>
        <taxon>Bacteria</taxon>
        <taxon>Bacteria division WOR-3</taxon>
    </lineage>
</organism>
<name>A0A9D5KC22_UNCW3</name>
<dbReference type="Proteomes" id="UP000630660">
    <property type="component" value="Unassembled WGS sequence"/>
</dbReference>
<dbReference type="Gene3D" id="3.30.70.100">
    <property type="match status" value="1"/>
</dbReference>